<comment type="function">
    <text evidence="16">This magnesium-dependent enzyme catalyzes the hydrolysis of ATP coupled with the transport of calcium. Transports the calcium to the vacuole and participates in the control of the cytosolic free calcium.</text>
</comment>
<feature type="domain" description="Cation-transporting P-type ATPase N-terminal" evidence="21">
    <location>
        <begin position="190"/>
        <end position="232"/>
    </location>
</feature>
<reference evidence="22 23" key="1">
    <citation type="submission" date="2019-08" db="EMBL/GenBank/DDBJ databases">
        <title>The genome sequence of a newly discovered highly antifungal drug resistant Aspergillus species, Aspergillus tanneri NIH 1004.</title>
        <authorList>
            <person name="Mounaud S."/>
            <person name="Singh I."/>
            <person name="Joardar V."/>
            <person name="Pakala S."/>
            <person name="Pakala S."/>
            <person name="Venepally P."/>
            <person name="Chung J.K."/>
            <person name="Losada L."/>
            <person name="Nierman W.C."/>
        </authorList>
    </citation>
    <scope>NUCLEOTIDE SEQUENCE [LARGE SCALE GENOMIC DNA]</scope>
    <source>
        <strain evidence="22 23">NIH1004</strain>
    </source>
</reference>
<dbReference type="OrthoDB" id="3352408at2759"/>
<dbReference type="InterPro" id="IPR018303">
    <property type="entry name" value="ATPase_P-typ_P_site"/>
</dbReference>
<keyword evidence="4 17" id="KW-0109">Calcium transport</keyword>
<keyword evidence="6" id="KW-0479">Metal-binding</keyword>
<evidence type="ECO:0000313" key="22">
    <source>
        <dbReference type="EMBL" id="KAA8651022.1"/>
    </source>
</evidence>
<dbReference type="GO" id="GO:0046872">
    <property type="term" value="F:metal ion binding"/>
    <property type="evidence" value="ECO:0007669"/>
    <property type="project" value="UniProtKB-KW"/>
</dbReference>
<dbReference type="GO" id="GO:0016887">
    <property type="term" value="F:ATP hydrolysis activity"/>
    <property type="evidence" value="ECO:0007669"/>
    <property type="project" value="InterPro"/>
</dbReference>
<evidence type="ECO:0000256" key="13">
    <source>
        <dbReference type="ARBA" id="ARBA00023065"/>
    </source>
</evidence>
<dbReference type="Gene3D" id="2.70.150.10">
    <property type="entry name" value="Calcium-transporting ATPase, cytoplasmic transduction domain A"/>
    <property type="match status" value="1"/>
</dbReference>
<dbReference type="GO" id="GO:0005524">
    <property type="term" value="F:ATP binding"/>
    <property type="evidence" value="ECO:0007669"/>
    <property type="project" value="UniProtKB-KW"/>
</dbReference>
<evidence type="ECO:0000256" key="8">
    <source>
        <dbReference type="ARBA" id="ARBA00022837"/>
    </source>
</evidence>
<accession>A0A5M9MV73</accession>
<dbReference type="EMBL" id="QUQM01000001">
    <property type="protein sequence ID" value="KAA8651022.1"/>
    <property type="molecule type" value="Genomic_DNA"/>
</dbReference>
<comment type="catalytic activity">
    <reaction evidence="15 17">
        <text>Ca(2+)(in) + ATP + H2O = Ca(2+)(out) + ADP + phosphate + H(+)</text>
        <dbReference type="Rhea" id="RHEA:18105"/>
        <dbReference type="ChEBI" id="CHEBI:15377"/>
        <dbReference type="ChEBI" id="CHEBI:15378"/>
        <dbReference type="ChEBI" id="CHEBI:29108"/>
        <dbReference type="ChEBI" id="CHEBI:30616"/>
        <dbReference type="ChEBI" id="CHEBI:43474"/>
        <dbReference type="ChEBI" id="CHEBI:456216"/>
        <dbReference type="EC" id="7.2.2.10"/>
    </reaction>
</comment>
<gene>
    <name evidence="22" type="ORF">ATNIH1004_003713</name>
</gene>
<dbReference type="CDD" id="cd02081">
    <property type="entry name" value="P-type_ATPase_Ca_PMCA-like"/>
    <property type="match status" value="1"/>
</dbReference>
<dbReference type="InterPro" id="IPR004014">
    <property type="entry name" value="ATPase_P-typ_cation-transptr_N"/>
</dbReference>
<evidence type="ECO:0000256" key="5">
    <source>
        <dbReference type="ARBA" id="ARBA00022692"/>
    </source>
</evidence>
<feature type="region of interest" description="Disordered" evidence="18">
    <location>
        <begin position="1"/>
        <end position="20"/>
    </location>
</feature>
<dbReference type="InterPro" id="IPR006068">
    <property type="entry name" value="ATPase_P-typ_cation-transptr_C"/>
</dbReference>
<name>A0A5M9MV73_9EURO</name>
<dbReference type="PROSITE" id="PS00154">
    <property type="entry name" value="ATPASE_E1_E2"/>
    <property type="match status" value="1"/>
</dbReference>
<dbReference type="SFLD" id="SFLDF00027">
    <property type="entry name" value="p-type_atpase"/>
    <property type="match status" value="1"/>
</dbReference>
<dbReference type="InterPro" id="IPR023299">
    <property type="entry name" value="ATPase_P-typ_cyto_dom_N"/>
</dbReference>
<feature type="transmembrane region" description="Helical" evidence="17">
    <location>
        <begin position="444"/>
        <end position="465"/>
    </location>
</feature>
<proteinExistence type="inferred from homology"/>
<evidence type="ECO:0000256" key="2">
    <source>
        <dbReference type="ARBA" id="ARBA00022448"/>
    </source>
</evidence>
<dbReference type="InterPro" id="IPR023214">
    <property type="entry name" value="HAD_sf"/>
</dbReference>
<dbReference type="GO" id="GO:0005774">
    <property type="term" value="C:vacuolar membrane"/>
    <property type="evidence" value="ECO:0007669"/>
    <property type="project" value="UniProtKB-SubCell"/>
</dbReference>
<dbReference type="InterPro" id="IPR023298">
    <property type="entry name" value="ATPase_P-typ_TM_dom_sf"/>
</dbReference>
<protein>
    <recommendedName>
        <fullName evidence="17">Calcium-transporting ATPase</fullName>
        <ecNumber evidence="17">7.2.2.10</ecNumber>
    </recommendedName>
</protein>
<dbReference type="NCBIfam" id="TIGR01517">
    <property type="entry name" value="ATPase-IIB_Ca"/>
    <property type="match status" value="1"/>
</dbReference>
<keyword evidence="5 17" id="KW-0812">Transmembrane</keyword>
<feature type="compositionally biased region" description="Polar residues" evidence="18">
    <location>
        <begin position="1"/>
        <end position="14"/>
    </location>
</feature>
<feature type="transmembrane region" description="Helical" evidence="17">
    <location>
        <begin position="485"/>
        <end position="513"/>
    </location>
</feature>
<dbReference type="InterPro" id="IPR036412">
    <property type="entry name" value="HAD-like_sf"/>
</dbReference>
<dbReference type="InterPro" id="IPR044492">
    <property type="entry name" value="P_typ_ATPase_HD_dom"/>
</dbReference>
<keyword evidence="9 17" id="KW-0067">ATP-binding</keyword>
<dbReference type="AlphaFoldDB" id="A0A5M9MV73"/>
<dbReference type="PANTHER" id="PTHR24093">
    <property type="entry name" value="CATION TRANSPORTING ATPASE"/>
    <property type="match status" value="1"/>
</dbReference>
<comment type="caution">
    <text evidence="17">Lacks conserved residue(s) required for the propagation of feature annotation.</text>
</comment>
<keyword evidence="3" id="KW-0926">Vacuole</keyword>
<dbReference type="SUPFAM" id="SSF81660">
    <property type="entry name" value="Metal cation-transporting ATPase, ATP-binding domain N"/>
    <property type="match status" value="1"/>
</dbReference>
<dbReference type="SUPFAM" id="SSF56784">
    <property type="entry name" value="HAD-like"/>
    <property type="match status" value="1"/>
</dbReference>
<evidence type="ECO:0000259" key="19">
    <source>
        <dbReference type="Pfam" id="PF00122"/>
    </source>
</evidence>
<evidence type="ECO:0000256" key="18">
    <source>
        <dbReference type="SAM" id="MobiDB-lite"/>
    </source>
</evidence>
<organism evidence="22 23">
    <name type="scientific">Aspergillus tanneri</name>
    <dbReference type="NCBI Taxonomy" id="1220188"/>
    <lineage>
        <taxon>Eukaryota</taxon>
        <taxon>Fungi</taxon>
        <taxon>Dikarya</taxon>
        <taxon>Ascomycota</taxon>
        <taxon>Pezizomycotina</taxon>
        <taxon>Eurotiomycetes</taxon>
        <taxon>Eurotiomycetidae</taxon>
        <taxon>Eurotiales</taxon>
        <taxon>Aspergillaceae</taxon>
        <taxon>Aspergillus</taxon>
        <taxon>Aspergillus subgen. Circumdati</taxon>
    </lineage>
</organism>
<evidence type="ECO:0000256" key="11">
    <source>
        <dbReference type="ARBA" id="ARBA00022967"/>
    </source>
</evidence>
<evidence type="ECO:0000313" key="23">
    <source>
        <dbReference type="Proteomes" id="UP000324241"/>
    </source>
</evidence>
<evidence type="ECO:0000256" key="16">
    <source>
        <dbReference type="ARBA" id="ARBA00059328"/>
    </source>
</evidence>
<evidence type="ECO:0000256" key="14">
    <source>
        <dbReference type="ARBA" id="ARBA00023136"/>
    </source>
</evidence>
<evidence type="ECO:0000259" key="21">
    <source>
        <dbReference type="Pfam" id="PF00690"/>
    </source>
</evidence>
<evidence type="ECO:0000256" key="7">
    <source>
        <dbReference type="ARBA" id="ARBA00022741"/>
    </source>
</evidence>
<evidence type="ECO:0000256" key="12">
    <source>
        <dbReference type="ARBA" id="ARBA00022989"/>
    </source>
</evidence>
<feature type="transmembrane region" description="Helical" evidence="17">
    <location>
        <begin position="1113"/>
        <end position="1135"/>
    </location>
</feature>
<dbReference type="SUPFAM" id="SSF81665">
    <property type="entry name" value="Calcium ATPase, transmembrane domain M"/>
    <property type="match status" value="1"/>
</dbReference>
<comment type="caution">
    <text evidence="22">The sequence shown here is derived from an EMBL/GenBank/DDBJ whole genome shotgun (WGS) entry which is preliminary data.</text>
</comment>
<dbReference type="Gene3D" id="3.40.1110.10">
    <property type="entry name" value="Calcium-transporting ATPase, cytoplasmic domain N"/>
    <property type="match status" value="1"/>
</dbReference>
<feature type="transmembrane region" description="Helical" evidence="17">
    <location>
        <begin position="1081"/>
        <end position="1101"/>
    </location>
</feature>
<dbReference type="NCBIfam" id="TIGR01494">
    <property type="entry name" value="ATPase_P-type"/>
    <property type="match status" value="1"/>
</dbReference>
<keyword evidence="11" id="KW-1278">Translocase</keyword>
<dbReference type="PANTHER" id="PTHR24093:SF369">
    <property type="entry name" value="CALCIUM-TRANSPORTING ATPASE"/>
    <property type="match status" value="1"/>
</dbReference>
<keyword evidence="13 17" id="KW-0406">Ion transport</keyword>
<dbReference type="InterPro" id="IPR008250">
    <property type="entry name" value="ATPase_P-typ_transduc_dom_A_sf"/>
</dbReference>
<evidence type="ECO:0000256" key="3">
    <source>
        <dbReference type="ARBA" id="ARBA00022554"/>
    </source>
</evidence>
<dbReference type="InterPro" id="IPR059000">
    <property type="entry name" value="ATPase_P-type_domA"/>
</dbReference>
<dbReference type="FunFam" id="2.70.150.10:FF:000028">
    <property type="entry name" value="Calcium-transporting ATPase"/>
    <property type="match status" value="1"/>
</dbReference>
<feature type="domain" description="P-type ATPase A" evidence="19">
    <location>
        <begin position="308"/>
        <end position="421"/>
    </location>
</feature>
<evidence type="ECO:0000259" key="20">
    <source>
        <dbReference type="Pfam" id="PF00689"/>
    </source>
</evidence>
<evidence type="ECO:0000256" key="10">
    <source>
        <dbReference type="ARBA" id="ARBA00022842"/>
    </source>
</evidence>
<keyword evidence="14 17" id="KW-0472">Membrane</keyword>
<sequence>MASPNVSSDPSRTGPQPAPKITVDLVDVLVGNEDDASLGASVSDISPRTCSAPTLAILSSDLEPQGTSPNSLHNLRPPSRSSWECSATQYSSTDGPSRTLSGATTFSNMSNLNASFSVSQCASGSHEAIFSVSVETLEKLLEQRTIADFDALGGLRGLANSLLTDCHSGIAADTDSVTSDGSLPNIASHTERRRVFGENHLLETKSKTFLYLLWLNFNDTVLLLLSAVAVVSLALGLYQTFGQPHKPGQPKVEWVDSVTILTAVLIVVVVGALNDYQKEKQFAKLNRKVCYKPWTTSTKTDSHEQKADRMVKAIRSGRSIEISIHEVMAGDILHVEPGDVLPADGVLVSGHNVCCDESTVTGESNPKRKTPAHLITDLLRPITPDDDPDPFMISGTKVLEGLGTYLATGVGLHSINGKLMMSITNEEPRPTPLQVKLTAVANQIATAGVSVAVFLFLALFIKFLWGVGWSQGLPSDGNLYVHTLLRITIVSITVVVIAVPEGLPLAVTLALAFTVTRMLKDKNLVRVLSACETMGGATSIFCDKTGTLTTNRMTVVGGLLGTKHQFGAKLLSRDTQLVYPHGLSELHAISTNKLISLLSEEVRYTLSQSIVINSTAFESEENGRPTFVGSRTESALLSFARERLGIGPVAVERTNAQITQVIPFDSSRKYMVSVVNLGGVFRMYMKGAPEVLLAKCSRIVKDATSDLDQTAPVNDYYDLLSQAMHHYSDQALRMIGLAYQDFPAYPPPGVGRIDDEPGQTIIDDALQDMIFLGIFCIQDPLRPGVEEAVAKCQYAGVTVRMVTGDNIGTATTIAKKCGILEPHSVVLEGPAFRMLSKTEMYQVIPRLRVLARSSPEDKRVLVMRAKELGETVAVTGDGTNDGPALRMADIGFSMGMSGSEIAREASSIILMEDEFSSIVKAIEWGRAVNDSVKKFLQFQLTVNITAVTLTCVSAIASEREEPILTPVQLLWVNLIMDTFAALALATDPPAPSVLDRKPQPKTAPLVTIEMWKMIIGQSVYQLAVVLALNFAGSKIIQDIGTEDSLKTLVFNTYVWMQFFNQYNNRRLDSNLNVFEGILTNWYFIGINVITIIGQISIISFGGNTLSAVRLSPIQWVISLVLGALSLMAGVIVRLIPNELLRSISAKLGSICLSEEEDDRF</sequence>
<dbReference type="GeneID" id="54326415"/>
<evidence type="ECO:0000256" key="1">
    <source>
        <dbReference type="ARBA" id="ARBA00004128"/>
    </source>
</evidence>
<dbReference type="InterPro" id="IPR001757">
    <property type="entry name" value="P_typ_ATPase"/>
</dbReference>
<dbReference type="PRINTS" id="PR00119">
    <property type="entry name" value="CATATPASE"/>
</dbReference>
<keyword evidence="8 17" id="KW-0106">Calcium</keyword>
<comment type="subcellular location">
    <subcellularLocation>
        <location evidence="17">Membrane</location>
        <topology evidence="17">Multi-pass membrane protein</topology>
    </subcellularLocation>
    <subcellularLocation>
        <location evidence="1">Vacuole membrane</location>
        <topology evidence="1">Multi-pass membrane protein</topology>
    </subcellularLocation>
</comment>
<feature type="region of interest" description="Disordered" evidence="18">
    <location>
        <begin position="60"/>
        <end position="98"/>
    </location>
</feature>
<dbReference type="GO" id="GO:0005388">
    <property type="term" value="F:P-type calcium transporter activity"/>
    <property type="evidence" value="ECO:0007669"/>
    <property type="project" value="UniProtKB-EC"/>
</dbReference>
<dbReference type="Pfam" id="PF00122">
    <property type="entry name" value="E1-E2_ATPase"/>
    <property type="match status" value="1"/>
</dbReference>
<dbReference type="GO" id="GO:0006874">
    <property type="term" value="P:intracellular calcium ion homeostasis"/>
    <property type="evidence" value="ECO:0007669"/>
    <property type="project" value="TreeGrafter"/>
</dbReference>
<dbReference type="SFLD" id="SFLDS00003">
    <property type="entry name" value="Haloacid_Dehalogenase"/>
    <property type="match status" value="1"/>
</dbReference>
<dbReference type="SUPFAM" id="SSF81653">
    <property type="entry name" value="Calcium ATPase, transduction domain A"/>
    <property type="match status" value="1"/>
</dbReference>
<evidence type="ECO:0000256" key="17">
    <source>
        <dbReference type="RuleBase" id="RU361146"/>
    </source>
</evidence>
<dbReference type="FunFam" id="3.40.50.1000:FF:000018">
    <property type="entry name" value="Calcium-transporting ATPase"/>
    <property type="match status" value="1"/>
</dbReference>
<dbReference type="Pfam" id="PF13246">
    <property type="entry name" value="Cation_ATPase"/>
    <property type="match status" value="1"/>
</dbReference>
<dbReference type="Pfam" id="PF00690">
    <property type="entry name" value="Cation_ATPase_N"/>
    <property type="match status" value="1"/>
</dbReference>
<dbReference type="Pfam" id="PF00689">
    <property type="entry name" value="Cation_ATPase_C"/>
    <property type="match status" value="1"/>
</dbReference>
<evidence type="ECO:0000256" key="4">
    <source>
        <dbReference type="ARBA" id="ARBA00022568"/>
    </source>
</evidence>
<dbReference type="Proteomes" id="UP000324241">
    <property type="component" value="Unassembled WGS sequence"/>
</dbReference>
<dbReference type="RefSeq" id="XP_033430383.1">
    <property type="nucleotide sequence ID" value="XM_033568388.1"/>
</dbReference>
<comment type="similarity">
    <text evidence="17">Belongs to the cation transport ATPase (P-type) (TC 3.A.3) family.</text>
</comment>
<dbReference type="SFLD" id="SFLDG00002">
    <property type="entry name" value="C1.7:_P-type_atpase_like"/>
    <property type="match status" value="1"/>
</dbReference>
<evidence type="ECO:0000256" key="15">
    <source>
        <dbReference type="ARBA" id="ARBA00048694"/>
    </source>
</evidence>
<keyword evidence="12 17" id="KW-1133">Transmembrane helix</keyword>
<feature type="transmembrane region" description="Helical" evidence="17">
    <location>
        <begin position="209"/>
        <end position="238"/>
    </location>
</feature>
<feature type="domain" description="Cation-transporting P-type ATPase C-terminal" evidence="20">
    <location>
        <begin position="963"/>
        <end position="1135"/>
    </location>
</feature>
<comment type="function">
    <text evidence="17">Catalyzes the hydrolysis of ATP coupled with the transport of calcium.</text>
</comment>
<evidence type="ECO:0000256" key="9">
    <source>
        <dbReference type="ARBA" id="ARBA00022840"/>
    </source>
</evidence>
<evidence type="ECO:0000256" key="6">
    <source>
        <dbReference type="ARBA" id="ARBA00022723"/>
    </source>
</evidence>
<dbReference type="EC" id="7.2.2.10" evidence="17"/>
<keyword evidence="7 17" id="KW-0547">Nucleotide-binding</keyword>
<dbReference type="InterPro" id="IPR006408">
    <property type="entry name" value="P-type_ATPase_IIB"/>
</dbReference>
<feature type="transmembrane region" description="Helical" evidence="17">
    <location>
        <begin position="258"/>
        <end position="276"/>
    </location>
</feature>
<dbReference type="Gene3D" id="1.20.1110.10">
    <property type="entry name" value="Calcium-transporting ATPase, transmembrane domain"/>
    <property type="match status" value="1"/>
</dbReference>
<keyword evidence="10" id="KW-0460">Magnesium</keyword>
<dbReference type="Gene3D" id="3.40.50.1000">
    <property type="entry name" value="HAD superfamily/HAD-like"/>
    <property type="match status" value="1"/>
</dbReference>
<feature type="compositionally biased region" description="Polar residues" evidence="18">
    <location>
        <begin position="65"/>
        <end position="98"/>
    </location>
</feature>
<keyword evidence="2 17" id="KW-0813">Transport</keyword>
<dbReference type="GO" id="GO:0005886">
    <property type="term" value="C:plasma membrane"/>
    <property type="evidence" value="ECO:0007669"/>
    <property type="project" value="TreeGrafter"/>
</dbReference>
<dbReference type="VEuPathDB" id="FungiDB:EYZ11_010031"/>